<dbReference type="Proteomes" id="UP000566819">
    <property type="component" value="Unassembled WGS sequence"/>
</dbReference>
<sequence length="228" mass="25701">MESEHNYFNALNCSDQEDDSLFALDLEDLTTAYVDLHRFNIPLPPANVDLYAPRLAPDFAGYFEDWWMSHEKELGLAATSNALQELVLPTFNSLDARNAGYLEFGNVQASDRMLYSESTNSTQCESHLLDDNAWPFGNPGSLLPYDQLSEVNYQIRQIDSSLRTHIGSEYYSLPNETLEMQPLSALPVLYAPEDRSTEDLEASYASHRISTLQNASSVAQTPRQSYPD</sequence>
<keyword evidence="2" id="KW-1185">Reference proteome</keyword>
<comment type="caution">
    <text evidence="1">The sequence shown here is derived from an EMBL/GenBank/DDBJ whole genome shotgun (WGS) entry which is preliminary data.</text>
</comment>
<evidence type="ECO:0000313" key="2">
    <source>
        <dbReference type="Proteomes" id="UP000566819"/>
    </source>
</evidence>
<dbReference type="EMBL" id="JAAMPI010000064">
    <property type="protein sequence ID" value="KAF4636461.1"/>
    <property type="molecule type" value="Genomic_DNA"/>
</dbReference>
<name>A0A8H4W7Q7_9HELO</name>
<proteinExistence type="predicted"/>
<protein>
    <submittedName>
        <fullName evidence="1">Uncharacterized protein</fullName>
    </submittedName>
</protein>
<evidence type="ECO:0000313" key="1">
    <source>
        <dbReference type="EMBL" id="KAF4636461.1"/>
    </source>
</evidence>
<reference evidence="1 2" key="1">
    <citation type="submission" date="2020-03" db="EMBL/GenBank/DDBJ databases">
        <title>Draft Genome Sequence of Cudoniella acicularis.</title>
        <authorList>
            <person name="Buettner E."/>
            <person name="Kellner H."/>
        </authorList>
    </citation>
    <scope>NUCLEOTIDE SEQUENCE [LARGE SCALE GENOMIC DNA]</scope>
    <source>
        <strain evidence="1 2">DSM 108380</strain>
    </source>
</reference>
<accession>A0A8H4W7Q7</accession>
<gene>
    <name evidence="1" type="ORF">G7Y89_g1610</name>
</gene>
<dbReference type="AlphaFoldDB" id="A0A8H4W7Q7"/>
<organism evidence="1 2">
    <name type="scientific">Cudoniella acicularis</name>
    <dbReference type="NCBI Taxonomy" id="354080"/>
    <lineage>
        <taxon>Eukaryota</taxon>
        <taxon>Fungi</taxon>
        <taxon>Dikarya</taxon>
        <taxon>Ascomycota</taxon>
        <taxon>Pezizomycotina</taxon>
        <taxon>Leotiomycetes</taxon>
        <taxon>Helotiales</taxon>
        <taxon>Tricladiaceae</taxon>
        <taxon>Cudoniella</taxon>
    </lineage>
</organism>